<dbReference type="EC" id="3.4.11.2" evidence="5"/>
<dbReference type="EMBL" id="FAXC01000047">
    <property type="protein sequence ID" value="CUV08368.1"/>
    <property type="molecule type" value="Genomic_DNA"/>
</dbReference>
<protein>
    <submittedName>
        <fullName evidence="5">Peptidase E</fullName>
        <ecNumber evidence="5">3.4.11.2</ecNumber>
    </submittedName>
</protein>
<keyword evidence="2" id="KW-0645">Protease</keyword>
<evidence type="ECO:0000256" key="4">
    <source>
        <dbReference type="ARBA" id="ARBA00022825"/>
    </source>
</evidence>
<dbReference type="Pfam" id="PF03575">
    <property type="entry name" value="Peptidase_S51"/>
    <property type="match status" value="1"/>
</dbReference>
<dbReference type="AlphaFoldDB" id="A0A160VDC7"/>
<evidence type="ECO:0000256" key="1">
    <source>
        <dbReference type="ARBA" id="ARBA00006534"/>
    </source>
</evidence>
<dbReference type="InterPro" id="IPR029062">
    <property type="entry name" value="Class_I_gatase-like"/>
</dbReference>
<accession>A0A160VDC7</accession>
<name>A0A160VDC7_9ZZZZ</name>
<dbReference type="Gene3D" id="3.40.50.880">
    <property type="match status" value="1"/>
</dbReference>
<reference evidence="5" key="1">
    <citation type="submission" date="2015-10" db="EMBL/GenBank/DDBJ databases">
        <authorList>
            <person name="Gilbert D.G."/>
        </authorList>
    </citation>
    <scope>NUCLEOTIDE SEQUENCE</scope>
</reference>
<proteinExistence type="inferred from homology"/>
<keyword evidence="3 5" id="KW-0378">Hydrolase</keyword>
<dbReference type="InterPro" id="IPR005320">
    <property type="entry name" value="Peptidase_S51"/>
</dbReference>
<dbReference type="SUPFAM" id="SSF52317">
    <property type="entry name" value="Class I glutamine amidotransferase-like"/>
    <property type="match status" value="1"/>
</dbReference>
<dbReference type="GO" id="GO:0016285">
    <property type="term" value="F:alanyl aminopeptidase activity"/>
    <property type="evidence" value="ECO:0007669"/>
    <property type="project" value="UniProtKB-EC"/>
</dbReference>
<dbReference type="GO" id="GO:0008236">
    <property type="term" value="F:serine-type peptidase activity"/>
    <property type="evidence" value="ECO:0007669"/>
    <property type="project" value="UniProtKB-KW"/>
</dbReference>
<dbReference type="PANTHER" id="PTHR20842:SF0">
    <property type="entry name" value="ALPHA-ASPARTYL DIPEPTIDASE"/>
    <property type="match status" value="1"/>
</dbReference>
<evidence type="ECO:0000256" key="3">
    <source>
        <dbReference type="ARBA" id="ARBA00022801"/>
    </source>
</evidence>
<evidence type="ECO:0000256" key="2">
    <source>
        <dbReference type="ARBA" id="ARBA00022670"/>
    </source>
</evidence>
<gene>
    <name evidence="5" type="ORF">MGWOODY_Mmi2097</name>
</gene>
<keyword evidence="4" id="KW-0720">Serine protease</keyword>
<dbReference type="CDD" id="cd03146">
    <property type="entry name" value="GAT1_Peptidase_E"/>
    <property type="match status" value="1"/>
</dbReference>
<sequence length="232" mass="25724">MEQAGQIIAIGGGGFGRNPKHNKIEKYILGQTGKDKPNVVFLPTASAEDESYIVNFYSCFSKLDCSPSHITFFQRTPRLDSIINQADVIYVGGGNTKSMLAVWREWKLDKLLLKAYNKGKILSGVSAGAICWFQQGITDSWVSNLNVLDCLGFLKGMACPHYQEEADRRPSVHEMLKNGKATTGYAIDGGAAVHFKSGNYFKSLQFYPDSFVYHVSMMNGGIIEKKMETTQL</sequence>
<dbReference type="PANTHER" id="PTHR20842">
    <property type="entry name" value="PROTEASE S51 ALPHA-ASPARTYL DIPEPTIDASE"/>
    <property type="match status" value="1"/>
</dbReference>
<keyword evidence="5" id="KW-0031">Aminopeptidase</keyword>
<evidence type="ECO:0000313" key="5">
    <source>
        <dbReference type="EMBL" id="CUV08368.1"/>
    </source>
</evidence>
<comment type="similarity">
    <text evidence="1">Belongs to the peptidase S51 family.</text>
</comment>
<dbReference type="GO" id="GO:0006508">
    <property type="term" value="P:proteolysis"/>
    <property type="evidence" value="ECO:0007669"/>
    <property type="project" value="UniProtKB-KW"/>
</dbReference>
<organism evidence="5">
    <name type="scientific">hydrothermal vent metagenome</name>
    <dbReference type="NCBI Taxonomy" id="652676"/>
    <lineage>
        <taxon>unclassified sequences</taxon>
        <taxon>metagenomes</taxon>
        <taxon>ecological metagenomes</taxon>
    </lineage>
</organism>